<dbReference type="EMBL" id="JABFOR010000025">
    <property type="protein sequence ID" value="NOJ72386.1"/>
    <property type="molecule type" value="Genomic_DNA"/>
</dbReference>
<feature type="short sequence motif" description="'HIGH' region" evidence="11">
    <location>
        <begin position="24"/>
        <end position="34"/>
    </location>
</feature>
<protein>
    <recommendedName>
        <fullName evidence="11">Glutamate--tRNA ligase</fullName>
        <ecNumber evidence="11">6.1.1.17</ecNumber>
    </recommendedName>
    <alternativeName>
        <fullName evidence="11">Glutamyl-tRNA synthetase</fullName>
        <shortName evidence="11">GluRS</shortName>
    </alternativeName>
</protein>
<dbReference type="SUPFAM" id="SSF48163">
    <property type="entry name" value="An anticodon-binding domain of class I aminoacyl-tRNA synthetases"/>
    <property type="match status" value="1"/>
</dbReference>
<dbReference type="InterPro" id="IPR000924">
    <property type="entry name" value="Glu/Gln-tRNA-synth"/>
</dbReference>
<dbReference type="Gene3D" id="3.40.50.620">
    <property type="entry name" value="HUPs"/>
    <property type="match status" value="1"/>
</dbReference>
<feature type="domain" description="Glutamyl/glutaminyl-tRNA synthetase class Ib catalytic" evidence="12">
    <location>
        <begin position="18"/>
        <end position="335"/>
    </location>
</feature>
<reference evidence="14 15" key="1">
    <citation type="submission" date="2020-05" db="EMBL/GenBank/DDBJ databases">
        <title>Whole genome sequencing and identification of novel metabolites from Paenibacillus alvei strain JR949.</title>
        <authorList>
            <person name="Rajendhran J."/>
            <person name="Sree Pranav P."/>
            <person name="Mahalakshmi B."/>
            <person name="Karthikeyan R."/>
        </authorList>
    </citation>
    <scope>NUCLEOTIDE SEQUENCE [LARGE SCALE GENOMIC DNA]</scope>
    <source>
        <strain evidence="14 15">JR949</strain>
    </source>
</reference>
<sequence length="495" mass="56356">MINGKTKYGSEAIMNNDIRVRYAPSPTGHLHIGNTRTALFNYLFARHHGGKFIVRIEDTDVKRNVEGGEENQFTYMKWLGMNWDESVDVGGEYGPYRQTERLDIYNKYVNELLERGLAYRCYCTEDELAAEREAQVERGETPKYSGKCCSLSAEDHARLEAEGRKPSIRFRVPQGRSYTFNDMVKGEITFESDTTGDWVIVKKDGIPTYNFAVVIDDHLMRMSHILRGEDHVTNTLRQLMIFEAFGWEAPIFGHMTLIVNENHKKLSKRDESIIQFIEQYEQLGYLPEAMVNFIALLGWSPKGEEEIFSLEELISIFDETRLSKSPAVFDTNKLTHINNTYMKKADPDRIAALAIPHLQRAGRLPDQLNEEQQAWAAALVKLYQEQMNCASDIVELSEMFFREELVIDEEAKSVLAEEQVPTVLSALRAKLEVAATWDADTIKASLKEVQKETGAKGKGLFMPVRVAVSGQMHGRDLNETIVLLGKEKVLARLNA</sequence>
<dbReference type="GO" id="GO:0000049">
    <property type="term" value="F:tRNA binding"/>
    <property type="evidence" value="ECO:0007669"/>
    <property type="project" value="InterPro"/>
</dbReference>
<dbReference type="PANTHER" id="PTHR43311">
    <property type="entry name" value="GLUTAMATE--TRNA LIGASE"/>
    <property type="match status" value="1"/>
</dbReference>
<dbReference type="InterPro" id="IPR008925">
    <property type="entry name" value="aa_tRNA-synth_I_cd-bd_sf"/>
</dbReference>
<comment type="similarity">
    <text evidence="2 11">Belongs to the class-I aminoacyl-tRNA synthetase family. Glutamate--tRNA ligase type 1 subfamily.</text>
</comment>
<evidence type="ECO:0000256" key="5">
    <source>
        <dbReference type="ARBA" id="ARBA00022598"/>
    </source>
</evidence>
<evidence type="ECO:0000256" key="7">
    <source>
        <dbReference type="ARBA" id="ARBA00022840"/>
    </source>
</evidence>
<dbReference type="InterPro" id="IPR020058">
    <property type="entry name" value="Glu/Gln-tRNA-synth_Ib_cat-dom"/>
</dbReference>
<dbReference type="Pfam" id="PF19269">
    <property type="entry name" value="Anticodon_2"/>
    <property type="match status" value="1"/>
</dbReference>
<dbReference type="InterPro" id="IPR004527">
    <property type="entry name" value="Glu-tRNA-ligase_bac/mito"/>
</dbReference>
<dbReference type="HAMAP" id="MF_00022">
    <property type="entry name" value="Glu_tRNA_synth_type1"/>
    <property type="match status" value="1"/>
</dbReference>
<dbReference type="InterPro" id="IPR014729">
    <property type="entry name" value="Rossmann-like_a/b/a_fold"/>
</dbReference>
<dbReference type="InterPro" id="IPR001412">
    <property type="entry name" value="aa-tRNA-synth_I_CS"/>
</dbReference>
<dbReference type="GO" id="GO:0005524">
    <property type="term" value="F:ATP binding"/>
    <property type="evidence" value="ECO:0007669"/>
    <property type="project" value="UniProtKB-UniRule"/>
</dbReference>
<keyword evidence="9 11" id="KW-0030">Aminoacyl-tRNA synthetase</keyword>
<evidence type="ECO:0000259" key="13">
    <source>
        <dbReference type="Pfam" id="PF19269"/>
    </source>
</evidence>
<comment type="subunit">
    <text evidence="3 11">Monomer.</text>
</comment>
<evidence type="ECO:0000256" key="3">
    <source>
        <dbReference type="ARBA" id="ARBA00011245"/>
    </source>
</evidence>
<dbReference type="Pfam" id="PF00749">
    <property type="entry name" value="tRNA-synt_1c"/>
    <property type="match status" value="1"/>
</dbReference>
<dbReference type="InterPro" id="IPR020751">
    <property type="entry name" value="aa-tRNA-synth_I_codon-bd_sub2"/>
</dbReference>
<comment type="caution">
    <text evidence="11">Lacks conserved residue(s) required for the propagation of feature annotation.</text>
</comment>
<dbReference type="FunFam" id="3.40.50.620:FF:000007">
    <property type="entry name" value="Glutamate--tRNA ligase"/>
    <property type="match status" value="1"/>
</dbReference>
<evidence type="ECO:0000256" key="1">
    <source>
        <dbReference type="ARBA" id="ARBA00004496"/>
    </source>
</evidence>
<comment type="subcellular location">
    <subcellularLocation>
        <location evidence="1 11">Cytoplasm</location>
    </subcellularLocation>
</comment>
<dbReference type="GO" id="GO:0004818">
    <property type="term" value="F:glutamate-tRNA ligase activity"/>
    <property type="evidence" value="ECO:0007669"/>
    <property type="project" value="UniProtKB-UniRule"/>
</dbReference>
<gene>
    <name evidence="11" type="primary">gltX</name>
    <name evidence="14" type="ORF">HMI46_17715</name>
</gene>
<evidence type="ECO:0000256" key="6">
    <source>
        <dbReference type="ARBA" id="ARBA00022741"/>
    </source>
</evidence>
<keyword evidence="6 11" id="KW-0547">Nucleotide-binding</keyword>
<dbReference type="GO" id="GO:0006424">
    <property type="term" value="P:glutamyl-tRNA aminoacylation"/>
    <property type="evidence" value="ECO:0007669"/>
    <property type="project" value="UniProtKB-UniRule"/>
</dbReference>
<dbReference type="GO" id="GO:0005829">
    <property type="term" value="C:cytosol"/>
    <property type="evidence" value="ECO:0007669"/>
    <property type="project" value="TreeGrafter"/>
</dbReference>
<comment type="caution">
    <text evidence="14">The sequence shown here is derived from an EMBL/GenBank/DDBJ whole genome shotgun (WGS) entry which is preliminary data.</text>
</comment>
<evidence type="ECO:0000259" key="12">
    <source>
        <dbReference type="Pfam" id="PF00749"/>
    </source>
</evidence>
<dbReference type="Proteomes" id="UP000552038">
    <property type="component" value="Unassembled WGS sequence"/>
</dbReference>
<dbReference type="InterPro" id="IPR045462">
    <property type="entry name" value="aa-tRNA-synth_I_cd-bd"/>
</dbReference>
<feature type="short sequence motif" description="'KMSKS' region" evidence="11">
    <location>
        <begin position="265"/>
        <end position="269"/>
    </location>
</feature>
<comment type="catalytic activity">
    <reaction evidence="10 11">
        <text>tRNA(Glu) + L-glutamate + ATP = L-glutamyl-tRNA(Glu) + AMP + diphosphate</text>
        <dbReference type="Rhea" id="RHEA:23540"/>
        <dbReference type="Rhea" id="RHEA-COMP:9663"/>
        <dbReference type="Rhea" id="RHEA-COMP:9680"/>
        <dbReference type="ChEBI" id="CHEBI:29985"/>
        <dbReference type="ChEBI" id="CHEBI:30616"/>
        <dbReference type="ChEBI" id="CHEBI:33019"/>
        <dbReference type="ChEBI" id="CHEBI:78442"/>
        <dbReference type="ChEBI" id="CHEBI:78520"/>
        <dbReference type="ChEBI" id="CHEBI:456215"/>
        <dbReference type="EC" id="6.1.1.17"/>
    </reaction>
</comment>
<evidence type="ECO:0000256" key="10">
    <source>
        <dbReference type="ARBA" id="ARBA00048351"/>
    </source>
</evidence>
<dbReference type="AlphaFoldDB" id="A0AAP6ZZ49"/>
<dbReference type="InterPro" id="IPR033910">
    <property type="entry name" value="GluRS_core"/>
</dbReference>
<name>A0AAP6ZZ49_PAEAL</name>
<keyword evidence="5 11" id="KW-0436">Ligase</keyword>
<feature type="domain" description="Aminoacyl-tRNA synthetase class I anticodon-binding" evidence="13">
    <location>
        <begin position="350"/>
        <end position="494"/>
    </location>
</feature>
<evidence type="ECO:0000256" key="2">
    <source>
        <dbReference type="ARBA" id="ARBA00007894"/>
    </source>
</evidence>
<dbReference type="PROSITE" id="PS00178">
    <property type="entry name" value="AA_TRNA_LIGASE_I"/>
    <property type="match status" value="1"/>
</dbReference>
<feature type="binding site" evidence="11">
    <location>
        <position position="268"/>
    </location>
    <ligand>
        <name>ATP</name>
        <dbReference type="ChEBI" id="CHEBI:30616"/>
    </ligand>
</feature>
<dbReference type="FunFam" id="1.10.10.350:FF:000002">
    <property type="entry name" value="Glutamate--tRNA ligase"/>
    <property type="match status" value="1"/>
</dbReference>
<dbReference type="EC" id="6.1.1.17" evidence="11"/>
<dbReference type="SUPFAM" id="SSF52374">
    <property type="entry name" value="Nucleotidylyl transferase"/>
    <property type="match status" value="1"/>
</dbReference>
<dbReference type="CDD" id="cd00808">
    <property type="entry name" value="GluRS_core"/>
    <property type="match status" value="1"/>
</dbReference>
<evidence type="ECO:0000256" key="9">
    <source>
        <dbReference type="ARBA" id="ARBA00023146"/>
    </source>
</evidence>
<dbReference type="Gene3D" id="1.10.10.350">
    <property type="match status" value="1"/>
</dbReference>
<evidence type="ECO:0000256" key="8">
    <source>
        <dbReference type="ARBA" id="ARBA00022917"/>
    </source>
</evidence>
<comment type="function">
    <text evidence="11">Catalyzes the attachment of glutamate to tRNA(Glu) in a two-step reaction: glutamate is first activated by ATP to form Glu-AMP and then transferred to the acceptor end of tRNA(Glu).</text>
</comment>
<dbReference type="PRINTS" id="PR00987">
    <property type="entry name" value="TRNASYNTHGLU"/>
</dbReference>
<evidence type="ECO:0000256" key="4">
    <source>
        <dbReference type="ARBA" id="ARBA00022490"/>
    </source>
</evidence>
<evidence type="ECO:0000313" key="14">
    <source>
        <dbReference type="EMBL" id="NOJ72386.1"/>
    </source>
</evidence>
<dbReference type="InterPro" id="IPR049940">
    <property type="entry name" value="GluQ/Sye"/>
</dbReference>
<keyword evidence="7 11" id="KW-0067">ATP-binding</keyword>
<accession>A0AAP6ZZ49</accession>
<dbReference type="NCBIfam" id="TIGR00464">
    <property type="entry name" value="gltX_bact"/>
    <property type="match status" value="1"/>
</dbReference>
<proteinExistence type="inferred from homology"/>
<evidence type="ECO:0000256" key="11">
    <source>
        <dbReference type="HAMAP-Rule" id="MF_00022"/>
    </source>
</evidence>
<keyword evidence="4 11" id="KW-0963">Cytoplasm</keyword>
<organism evidence="14 15">
    <name type="scientific">Paenibacillus alvei</name>
    <name type="common">Bacillus alvei</name>
    <dbReference type="NCBI Taxonomy" id="44250"/>
    <lineage>
        <taxon>Bacteria</taxon>
        <taxon>Bacillati</taxon>
        <taxon>Bacillota</taxon>
        <taxon>Bacilli</taxon>
        <taxon>Bacillales</taxon>
        <taxon>Paenibacillaceae</taxon>
        <taxon>Paenibacillus</taxon>
    </lineage>
</organism>
<dbReference type="GO" id="GO:0008270">
    <property type="term" value="F:zinc ion binding"/>
    <property type="evidence" value="ECO:0007669"/>
    <property type="project" value="InterPro"/>
</dbReference>
<dbReference type="PANTHER" id="PTHR43311:SF2">
    <property type="entry name" value="GLUTAMATE--TRNA LIGASE, MITOCHONDRIAL-RELATED"/>
    <property type="match status" value="1"/>
</dbReference>
<evidence type="ECO:0000313" key="15">
    <source>
        <dbReference type="Proteomes" id="UP000552038"/>
    </source>
</evidence>
<keyword evidence="8 11" id="KW-0648">Protein biosynthesis</keyword>